<evidence type="ECO:0000256" key="1">
    <source>
        <dbReference type="SAM" id="Phobius"/>
    </source>
</evidence>
<keyword evidence="1" id="KW-0472">Membrane</keyword>
<comment type="caution">
    <text evidence="2">The sequence shown here is derived from an EMBL/GenBank/DDBJ whole genome shotgun (WGS) entry which is preliminary data.</text>
</comment>
<dbReference type="InterPro" id="IPR030914">
    <property type="entry name" value="Mob_CxxC_CxxC"/>
</dbReference>
<feature type="transmembrane region" description="Helical" evidence="1">
    <location>
        <begin position="63"/>
        <end position="84"/>
    </location>
</feature>
<dbReference type="RefSeq" id="WP_235147553.1">
    <property type="nucleotide sequence ID" value="NZ_JBEHGX010000002.1"/>
</dbReference>
<organism evidence="2 3">
    <name type="scientific">Franconibacter daqui</name>
    <dbReference type="NCBI Taxonomy" id="2047724"/>
    <lineage>
        <taxon>Bacteria</taxon>
        <taxon>Pseudomonadati</taxon>
        <taxon>Pseudomonadota</taxon>
        <taxon>Gammaproteobacteria</taxon>
        <taxon>Enterobacterales</taxon>
        <taxon>Enterobacteriaceae</taxon>
        <taxon>Franconibacter</taxon>
    </lineage>
</organism>
<name>A0ABV1PKR3_9ENTR</name>
<proteinExistence type="predicted"/>
<keyword evidence="1" id="KW-0812">Transmembrane</keyword>
<accession>A0ABV1PKR3</accession>
<keyword evidence="3" id="KW-1185">Reference proteome</keyword>
<evidence type="ECO:0000313" key="3">
    <source>
        <dbReference type="Proteomes" id="UP001447374"/>
    </source>
</evidence>
<dbReference type="EMBL" id="JBEHGX010000002">
    <property type="protein sequence ID" value="MER0125438.1"/>
    <property type="molecule type" value="Genomic_DNA"/>
</dbReference>
<dbReference type="NCBIfam" id="TIGR04402">
    <property type="entry name" value="mob_CxxC_CxxC"/>
    <property type="match status" value="1"/>
</dbReference>
<protein>
    <submittedName>
        <fullName evidence="2">Mobilome CxxCx(11)CxxC protein</fullName>
    </submittedName>
</protein>
<keyword evidence="1" id="KW-1133">Transmembrane helix</keyword>
<evidence type="ECO:0000313" key="2">
    <source>
        <dbReference type="EMBL" id="MER0125438.1"/>
    </source>
</evidence>
<gene>
    <name evidence="2" type="ORF">ABQG75_06790</name>
</gene>
<reference evidence="2 3" key="1">
    <citation type="submission" date="2024-06" db="EMBL/GenBank/DDBJ databases">
        <title>Fanconibacter daqui strain Q02 whole shotgun sequencing project.</title>
        <authorList>
            <person name="Rodrigues J.W.A."/>
            <person name="Viana L.C."/>
            <person name="Vieira E.C."/>
            <person name="Souza F.O.L."/>
            <person name="Alegria O.C."/>
            <person name="Patroca S."/>
            <person name="Cruz A.C.R."/>
            <person name="Nunes A.R.C."/>
        </authorList>
    </citation>
    <scope>NUCLEOTIDE SEQUENCE [LARGE SCALE GENOMIC DNA]</scope>
    <source>
        <strain evidence="2 3">Q02</strain>
    </source>
</reference>
<sequence>MMDEEKTRAELAHIEFIAYGTSRIFDRRMRSLDWKRKVVTFLGAFVPLMIGGAVLSFGLDAPFLPFCIAVAGGASIVQLAFSLWSLVSGWDRSYSDCMASVKENTAIYNLASSISKKIGKLNEEKLYILIDDLTEKYERREQEDLALCVNDKELRYANRVSCFYFKKKCYVCNTIPLTLKPRKCTCDGCGKF</sequence>
<feature type="transmembrane region" description="Helical" evidence="1">
    <location>
        <begin position="38"/>
        <end position="57"/>
    </location>
</feature>
<dbReference type="Proteomes" id="UP001447374">
    <property type="component" value="Unassembled WGS sequence"/>
</dbReference>